<proteinExistence type="predicted"/>
<evidence type="ECO:0000259" key="2">
    <source>
        <dbReference type="PROSITE" id="PS50021"/>
    </source>
</evidence>
<comment type="caution">
    <text evidence="3">The sequence shown here is derived from an EMBL/GenBank/DDBJ whole genome shotgun (WGS) entry which is preliminary data.</text>
</comment>
<name>A0ABP1Q6A8_9HEXA</name>
<dbReference type="Pfam" id="PF06294">
    <property type="entry name" value="CH_2"/>
    <property type="match status" value="1"/>
</dbReference>
<organism evidence="3 4">
    <name type="scientific">Orchesella dallaii</name>
    <dbReference type="NCBI Taxonomy" id="48710"/>
    <lineage>
        <taxon>Eukaryota</taxon>
        <taxon>Metazoa</taxon>
        <taxon>Ecdysozoa</taxon>
        <taxon>Arthropoda</taxon>
        <taxon>Hexapoda</taxon>
        <taxon>Collembola</taxon>
        <taxon>Entomobryomorpha</taxon>
        <taxon>Entomobryoidea</taxon>
        <taxon>Orchesellidae</taxon>
        <taxon>Orchesellinae</taxon>
        <taxon>Orchesella</taxon>
    </lineage>
</organism>
<evidence type="ECO:0000256" key="1">
    <source>
        <dbReference type="SAM" id="MobiDB-lite"/>
    </source>
</evidence>
<feature type="region of interest" description="Disordered" evidence="1">
    <location>
        <begin position="36"/>
        <end position="83"/>
    </location>
</feature>
<dbReference type="InterPro" id="IPR010441">
    <property type="entry name" value="CH_2"/>
</dbReference>
<dbReference type="PANTHER" id="PTHR12509">
    <property type="entry name" value="SPERMATOGENESIS-ASSOCIATED 4-RELATED"/>
    <property type="match status" value="1"/>
</dbReference>
<feature type="compositionally biased region" description="Polar residues" evidence="1">
    <location>
        <begin position="327"/>
        <end position="336"/>
    </location>
</feature>
<dbReference type="InterPro" id="IPR001715">
    <property type="entry name" value="CH_dom"/>
</dbReference>
<dbReference type="InterPro" id="IPR036872">
    <property type="entry name" value="CH_dom_sf"/>
</dbReference>
<reference evidence="3 4" key="1">
    <citation type="submission" date="2024-08" db="EMBL/GenBank/DDBJ databases">
        <authorList>
            <person name="Cucini C."/>
            <person name="Frati F."/>
        </authorList>
    </citation>
    <scope>NUCLEOTIDE SEQUENCE [LARGE SCALE GENOMIC DNA]</scope>
</reference>
<dbReference type="InterPro" id="IPR052111">
    <property type="entry name" value="Spermatogenesis_Ciliary_MAP"/>
</dbReference>
<keyword evidence="4" id="KW-1185">Reference proteome</keyword>
<feature type="region of interest" description="Disordered" evidence="1">
    <location>
        <begin position="323"/>
        <end position="343"/>
    </location>
</feature>
<feature type="domain" description="Calponin-homology (CH)" evidence="2">
    <location>
        <begin position="108"/>
        <end position="214"/>
    </location>
</feature>
<dbReference type="PROSITE" id="PS50021">
    <property type="entry name" value="CH"/>
    <property type="match status" value="1"/>
</dbReference>
<gene>
    <name evidence="3" type="ORF">ODALV1_LOCUS7808</name>
</gene>
<evidence type="ECO:0000313" key="4">
    <source>
        <dbReference type="Proteomes" id="UP001642540"/>
    </source>
</evidence>
<dbReference type="PANTHER" id="PTHR12509:SF9">
    <property type="entry name" value="SPERM FLAGELLAR PROTEIN 1 ISOFORM X1"/>
    <property type="match status" value="1"/>
</dbReference>
<dbReference type="Proteomes" id="UP001642540">
    <property type="component" value="Unassembled WGS sequence"/>
</dbReference>
<sequence>MRKMRPSVLSKMNSSAREYYEHDQNESLHVMTMGSVTANDPQYPQSATSLPSASRTPSRSNQESRIPRRVKSEVDWARSSTPNKRTVYTSSVSSCLLGSSSGGGGDGVSLDPDVDIWLDVIPLSRKPLRNFHRDFSDGVLMAEIMCHFFPKKVDLHNYVPANAASSKKANWQTLNHKVLSKLGIRLQDSLIENIVVSKPGAIEKALRQVHRVIENVDRDQVETRVRELTGLAGSFNGTNAMLDFPFMEEPCLVRSTPGEVPDCVIFQNIRYYPSTIFEEIAKSEEQLREKNNELCNKVRRLETLLSLKENHLQDLTSKIHELRTKNDSTNSPNLNKLGNGKIE</sequence>
<evidence type="ECO:0000313" key="3">
    <source>
        <dbReference type="EMBL" id="CAL8091027.1"/>
    </source>
</evidence>
<feature type="compositionally biased region" description="Polar residues" evidence="1">
    <location>
        <begin position="36"/>
        <end position="64"/>
    </location>
</feature>
<dbReference type="EMBL" id="CAXLJM020000024">
    <property type="protein sequence ID" value="CAL8091027.1"/>
    <property type="molecule type" value="Genomic_DNA"/>
</dbReference>
<dbReference type="SUPFAM" id="SSF47576">
    <property type="entry name" value="Calponin-homology domain, CH-domain"/>
    <property type="match status" value="1"/>
</dbReference>
<accession>A0ABP1Q6A8</accession>
<protein>
    <recommendedName>
        <fullName evidence="2">Calponin-homology (CH) domain-containing protein</fullName>
    </recommendedName>
</protein>
<dbReference type="Gene3D" id="1.10.418.10">
    <property type="entry name" value="Calponin-like domain"/>
    <property type="match status" value="1"/>
</dbReference>
<feature type="region of interest" description="Disordered" evidence="1">
    <location>
        <begin position="1"/>
        <end position="21"/>
    </location>
</feature>